<keyword evidence="1" id="KW-0813">Transport</keyword>
<sequence length="281" mass="30017">MTLALEVTGLGVRYRRTWVLRDCSLSVPEGRVAALVGPNGAGKTTLMHAAVGLLRPARGSVRVAGEAAFVAQDKPLYDSFTVAEMLTFGRRMNTRWDAAAAADRLAGLGIPLERKVSGLSGGQQAQVAVTLALACRPDLLILDEPLANLDPLARHDVMRSIMAEVAGRELTVLLSSHVVSDLEETCDWLIVLNGGRLQVSGDIEELLDGHLVLTGPDGASAAGMRVVTASRTGRQVTMLVRGTAPLDPRWRARRPRLEELVMGYLRSPESAALPELTGVDA</sequence>
<dbReference type="InterPro" id="IPR003439">
    <property type="entry name" value="ABC_transporter-like_ATP-bd"/>
</dbReference>
<dbReference type="EMBL" id="JACHMB010000001">
    <property type="protein sequence ID" value="MBB5781365.1"/>
    <property type="molecule type" value="Genomic_DNA"/>
</dbReference>
<dbReference type="Proteomes" id="UP000579153">
    <property type="component" value="Unassembled WGS sequence"/>
</dbReference>
<dbReference type="CDD" id="cd03230">
    <property type="entry name" value="ABC_DR_subfamily_A"/>
    <property type="match status" value="1"/>
</dbReference>
<dbReference type="InterPro" id="IPR003593">
    <property type="entry name" value="AAA+_ATPase"/>
</dbReference>
<accession>A0A7W9GCQ0</accession>
<dbReference type="Gene3D" id="3.40.50.300">
    <property type="entry name" value="P-loop containing nucleotide triphosphate hydrolases"/>
    <property type="match status" value="1"/>
</dbReference>
<dbReference type="GO" id="GO:0016887">
    <property type="term" value="F:ATP hydrolysis activity"/>
    <property type="evidence" value="ECO:0007669"/>
    <property type="project" value="InterPro"/>
</dbReference>
<evidence type="ECO:0000256" key="1">
    <source>
        <dbReference type="ARBA" id="ARBA00022448"/>
    </source>
</evidence>
<comment type="caution">
    <text evidence="5">The sequence shown here is derived from an EMBL/GenBank/DDBJ whole genome shotgun (WGS) entry which is preliminary data.</text>
</comment>
<dbReference type="SUPFAM" id="SSF52540">
    <property type="entry name" value="P-loop containing nucleoside triphosphate hydrolases"/>
    <property type="match status" value="1"/>
</dbReference>
<dbReference type="InterPro" id="IPR051782">
    <property type="entry name" value="ABC_Transporter_VariousFunc"/>
</dbReference>
<reference evidence="5 6" key="1">
    <citation type="submission" date="2020-08" db="EMBL/GenBank/DDBJ databases">
        <title>Sequencing the genomes of 1000 actinobacteria strains.</title>
        <authorList>
            <person name="Klenk H.-P."/>
        </authorList>
    </citation>
    <scope>NUCLEOTIDE SEQUENCE [LARGE SCALE GENOMIC DNA]</scope>
    <source>
        <strain evidence="5 6">DSM 45507</strain>
    </source>
</reference>
<dbReference type="InterPro" id="IPR027417">
    <property type="entry name" value="P-loop_NTPase"/>
</dbReference>
<dbReference type="AlphaFoldDB" id="A0A7W9GCQ0"/>
<dbReference type="Pfam" id="PF00005">
    <property type="entry name" value="ABC_tran"/>
    <property type="match status" value="1"/>
</dbReference>
<evidence type="ECO:0000313" key="5">
    <source>
        <dbReference type="EMBL" id="MBB5781365.1"/>
    </source>
</evidence>
<keyword evidence="6" id="KW-1185">Reference proteome</keyword>
<dbReference type="RefSeq" id="WP_185074673.1">
    <property type="nucleotide sequence ID" value="NZ_JACHMB010000001.1"/>
</dbReference>
<dbReference type="PANTHER" id="PTHR42939">
    <property type="entry name" value="ABC TRANSPORTER ATP-BINDING PROTEIN ALBC-RELATED"/>
    <property type="match status" value="1"/>
</dbReference>
<keyword evidence="2" id="KW-0547">Nucleotide-binding</keyword>
<feature type="domain" description="ABC transporter" evidence="4">
    <location>
        <begin position="5"/>
        <end position="219"/>
    </location>
</feature>
<dbReference type="SMART" id="SM00382">
    <property type="entry name" value="AAA"/>
    <property type="match status" value="1"/>
</dbReference>
<dbReference type="PROSITE" id="PS50893">
    <property type="entry name" value="ABC_TRANSPORTER_2"/>
    <property type="match status" value="1"/>
</dbReference>
<proteinExistence type="predicted"/>
<evidence type="ECO:0000259" key="4">
    <source>
        <dbReference type="PROSITE" id="PS50893"/>
    </source>
</evidence>
<protein>
    <submittedName>
        <fullName evidence="5">ABC-2 type transport system ATP-binding protein</fullName>
    </submittedName>
</protein>
<evidence type="ECO:0000256" key="2">
    <source>
        <dbReference type="ARBA" id="ARBA00022741"/>
    </source>
</evidence>
<name>A0A7W9GCQ0_9ACTN</name>
<keyword evidence="3 5" id="KW-0067">ATP-binding</keyword>
<dbReference type="GO" id="GO:0005524">
    <property type="term" value="F:ATP binding"/>
    <property type="evidence" value="ECO:0007669"/>
    <property type="project" value="UniProtKB-KW"/>
</dbReference>
<evidence type="ECO:0000256" key="3">
    <source>
        <dbReference type="ARBA" id="ARBA00022840"/>
    </source>
</evidence>
<dbReference type="PANTHER" id="PTHR42939:SF1">
    <property type="entry name" value="ABC TRANSPORTER ATP-BINDING PROTEIN ALBC-RELATED"/>
    <property type="match status" value="1"/>
</dbReference>
<gene>
    <name evidence="5" type="ORF">HD596_008121</name>
</gene>
<evidence type="ECO:0000313" key="6">
    <source>
        <dbReference type="Proteomes" id="UP000579153"/>
    </source>
</evidence>
<organism evidence="5 6">
    <name type="scientific">Nonomuraea jabiensis</name>
    <dbReference type="NCBI Taxonomy" id="882448"/>
    <lineage>
        <taxon>Bacteria</taxon>
        <taxon>Bacillati</taxon>
        <taxon>Actinomycetota</taxon>
        <taxon>Actinomycetes</taxon>
        <taxon>Streptosporangiales</taxon>
        <taxon>Streptosporangiaceae</taxon>
        <taxon>Nonomuraea</taxon>
    </lineage>
</organism>